<accession>A0A9X3WXU4</accession>
<gene>
    <name evidence="2" type="ORF">KEG57_07050</name>
</gene>
<proteinExistence type="predicted"/>
<dbReference type="RefSeq" id="WP_272417275.1">
    <property type="nucleotide sequence ID" value="NZ_JAGTJJ010000002.1"/>
</dbReference>
<keyword evidence="3" id="KW-1185">Reference proteome</keyword>
<feature type="signal peptide" evidence="1">
    <location>
        <begin position="1"/>
        <end position="16"/>
    </location>
</feature>
<protein>
    <recommendedName>
        <fullName evidence="4">Lipoprotein</fullName>
    </recommendedName>
</protein>
<evidence type="ECO:0000256" key="1">
    <source>
        <dbReference type="SAM" id="SignalP"/>
    </source>
</evidence>
<dbReference type="PROSITE" id="PS51257">
    <property type="entry name" value="PROKAR_LIPOPROTEIN"/>
    <property type="match status" value="1"/>
</dbReference>
<reference evidence="2 3" key="1">
    <citation type="submission" date="2021-04" db="EMBL/GenBank/DDBJ databases">
        <title>Genome analysis of Polyangium sp.</title>
        <authorList>
            <person name="Li Y."/>
            <person name="Wang J."/>
        </authorList>
    </citation>
    <scope>NUCLEOTIDE SEQUENCE [LARGE SCALE GENOMIC DNA]</scope>
    <source>
        <strain evidence="2 3">SDU14</strain>
    </source>
</reference>
<dbReference type="Proteomes" id="UP001151081">
    <property type="component" value="Unassembled WGS sequence"/>
</dbReference>
<comment type="caution">
    <text evidence="2">The sequence shown here is derived from an EMBL/GenBank/DDBJ whole genome shotgun (WGS) entry which is preliminary data.</text>
</comment>
<sequence>MSASRLSSLCALIALAAAACTKEAPSADPQEPWEAPAVAANGETENAPVDLGGGTLPGPARGVRRLRIDTLQAAMSKVAGNDIYGAPILWRVNTRDGFSDLAFGKALGRPDYQTSTEESTVSNALYLKFVGDAARDICMQMAKNDMKRSGDSRALFPKAPVDGTATDAQVNENLQYLVLRFLGLRVAADDSMVTNLRAVYDAGVASVSSPNGGEITAAAEGWRGVCVTLFESPLFHND</sequence>
<feature type="chain" id="PRO_5040900738" description="Lipoprotein" evidence="1">
    <location>
        <begin position="17"/>
        <end position="238"/>
    </location>
</feature>
<evidence type="ECO:0000313" key="2">
    <source>
        <dbReference type="EMBL" id="MDC3980244.1"/>
    </source>
</evidence>
<evidence type="ECO:0008006" key="4">
    <source>
        <dbReference type="Google" id="ProtNLM"/>
    </source>
</evidence>
<evidence type="ECO:0000313" key="3">
    <source>
        <dbReference type="Proteomes" id="UP001151081"/>
    </source>
</evidence>
<dbReference type="AlphaFoldDB" id="A0A9X3WXU4"/>
<name>A0A9X3WXU4_9BACT</name>
<keyword evidence="1" id="KW-0732">Signal</keyword>
<organism evidence="2 3">
    <name type="scientific">Polyangium jinanense</name>
    <dbReference type="NCBI Taxonomy" id="2829994"/>
    <lineage>
        <taxon>Bacteria</taxon>
        <taxon>Pseudomonadati</taxon>
        <taxon>Myxococcota</taxon>
        <taxon>Polyangia</taxon>
        <taxon>Polyangiales</taxon>
        <taxon>Polyangiaceae</taxon>
        <taxon>Polyangium</taxon>
    </lineage>
</organism>
<dbReference type="EMBL" id="JAGTJJ010000002">
    <property type="protein sequence ID" value="MDC3980244.1"/>
    <property type="molecule type" value="Genomic_DNA"/>
</dbReference>